<evidence type="ECO:0000313" key="3">
    <source>
        <dbReference type="Proteomes" id="UP000434957"/>
    </source>
</evidence>
<name>A0A6A3N889_9STRA</name>
<dbReference type="Proteomes" id="UP000434957">
    <property type="component" value="Unassembled WGS sequence"/>
</dbReference>
<dbReference type="EMBL" id="QXFT01000272">
    <property type="protein sequence ID" value="KAE9348844.1"/>
    <property type="molecule type" value="Genomic_DNA"/>
</dbReference>
<proteinExistence type="predicted"/>
<evidence type="ECO:0000313" key="4">
    <source>
        <dbReference type="Proteomes" id="UP000435112"/>
    </source>
</evidence>
<dbReference type="AlphaFoldDB" id="A0A6A3N889"/>
<keyword evidence="3" id="KW-1185">Reference proteome</keyword>
<comment type="caution">
    <text evidence="1">The sequence shown here is derived from an EMBL/GenBank/DDBJ whole genome shotgun (WGS) entry which is preliminary data.</text>
</comment>
<reference evidence="1 4" key="1">
    <citation type="submission" date="2018-09" db="EMBL/GenBank/DDBJ databases">
        <title>Genomic investigation of the strawberry pathogen Phytophthora fragariae indicates pathogenicity is determined by transcriptional variation in three key races.</title>
        <authorList>
            <person name="Adams T.M."/>
            <person name="Armitage A.D."/>
            <person name="Sobczyk M.K."/>
            <person name="Bates H.J."/>
            <person name="Dunwell J.M."/>
            <person name="Nellist C.F."/>
            <person name="Harrison R.J."/>
        </authorList>
    </citation>
    <scope>NUCLEOTIDE SEQUENCE [LARGE SCALE GENOMIC DNA]</scope>
    <source>
        <strain evidence="1 4">SCRP324</strain>
        <strain evidence="2 3">SCRP333</strain>
    </source>
</reference>
<protein>
    <submittedName>
        <fullName evidence="1">Uncharacterized protein</fullName>
    </submittedName>
</protein>
<organism evidence="1 4">
    <name type="scientific">Phytophthora rubi</name>
    <dbReference type="NCBI Taxonomy" id="129364"/>
    <lineage>
        <taxon>Eukaryota</taxon>
        <taxon>Sar</taxon>
        <taxon>Stramenopiles</taxon>
        <taxon>Oomycota</taxon>
        <taxon>Peronosporomycetes</taxon>
        <taxon>Peronosporales</taxon>
        <taxon>Peronosporaceae</taxon>
        <taxon>Phytophthora</taxon>
    </lineage>
</organism>
<dbReference type="EMBL" id="QXFU01000282">
    <property type="protein sequence ID" value="KAE9037920.1"/>
    <property type="molecule type" value="Genomic_DNA"/>
</dbReference>
<sequence length="49" mass="4979">MSLVARHSASAPLAALSVHVAAAAPVADPRGCLAAQMIRRGFPERAALV</sequence>
<gene>
    <name evidence="1" type="ORF">PR002_g6299</name>
    <name evidence="2" type="ORF">PR003_g6200</name>
</gene>
<accession>A0A6A3N889</accession>
<evidence type="ECO:0000313" key="2">
    <source>
        <dbReference type="EMBL" id="KAE9348844.1"/>
    </source>
</evidence>
<evidence type="ECO:0000313" key="1">
    <source>
        <dbReference type="EMBL" id="KAE9037920.1"/>
    </source>
</evidence>
<dbReference type="Proteomes" id="UP000435112">
    <property type="component" value="Unassembled WGS sequence"/>
</dbReference>